<organism evidence="2 3">
    <name type="scientific">Effusibacillus lacus</name>
    <dbReference type="NCBI Taxonomy" id="1348429"/>
    <lineage>
        <taxon>Bacteria</taxon>
        <taxon>Bacillati</taxon>
        <taxon>Bacillota</taxon>
        <taxon>Bacilli</taxon>
        <taxon>Bacillales</taxon>
        <taxon>Alicyclobacillaceae</taxon>
        <taxon>Effusibacillus</taxon>
    </lineage>
</organism>
<protein>
    <submittedName>
        <fullName evidence="2">Uncharacterized protein</fullName>
    </submittedName>
</protein>
<dbReference type="AlphaFoldDB" id="A0A292YN18"/>
<dbReference type="Proteomes" id="UP000217785">
    <property type="component" value="Unassembled WGS sequence"/>
</dbReference>
<gene>
    <name evidence="2" type="ORF">EFBL_1495</name>
</gene>
<sequence length="108" mass="12231">MPPVPQPAQSGDSTAAPPRTIPELSKELHCLNALKKVVEDHYQPRVELAYIAFHPDLDSVSTAKTREAAKKMYTLEAAYELKSIFEQNPDSEILEKEIVETLQRYLHL</sequence>
<evidence type="ECO:0000313" key="2">
    <source>
        <dbReference type="EMBL" id="GAX89870.1"/>
    </source>
</evidence>
<accession>A0A292YN18</accession>
<keyword evidence="3" id="KW-1185">Reference proteome</keyword>
<dbReference type="EMBL" id="BDUF01000033">
    <property type="protein sequence ID" value="GAX89870.1"/>
    <property type="molecule type" value="Genomic_DNA"/>
</dbReference>
<comment type="caution">
    <text evidence="2">The sequence shown here is derived from an EMBL/GenBank/DDBJ whole genome shotgun (WGS) entry which is preliminary data.</text>
</comment>
<evidence type="ECO:0000313" key="3">
    <source>
        <dbReference type="Proteomes" id="UP000217785"/>
    </source>
</evidence>
<feature type="region of interest" description="Disordered" evidence="1">
    <location>
        <begin position="1"/>
        <end position="20"/>
    </location>
</feature>
<reference evidence="3" key="1">
    <citation type="submission" date="2017-07" db="EMBL/GenBank/DDBJ databases">
        <title>Draft genome sequence of Effusibacillus lacus strain skLN1.</title>
        <authorList>
            <person name="Watanabe M."/>
            <person name="Kojima H."/>
            <person name="Fukui M."/>
        </authorList>
    </citation>
    <scope>NUCLEOTIDE SEQUENCE [LARGE SCALE GENOMIC DNA]</scope>
    <source>
        <strain evidence="3">skLN1</strain>
    </source>
</reference>
<name>A0A292YN18_9BACL</name>
<proteinExistence type="predicted"/>
<evidence type="ECO:0000256" key="1">
    <source>
        <dbReference type="SAM" id="MobiDB-lite"/>
    </source>
</evidence>